<feature type="transmembrane region" description="Helical" evidence="1">
    <location>
        <begin position="26"/>
        <end position="44"/>
    </location>
</feature>
<keyword evidence="1" id="KW-0472">Membrane</keyword>
<name>A0A2J0Q922_9BACT</name>
<dbReference type="EMBL" id="PCXQ01000007">
    <property type="protein sequence ID" value="PJE50349.1"/>
    <property type="molecule type" value="Genomic_DNA"/>
</dbReference>
<keyword evidence="1" id="KW-0812">Transmembrane</keyword>
<evidence type="ECO:0000313" key="2">
    <source>
        <dbReference type="EMBL" id="PJE50349.1"/>
    </source>
</evidence>
<keyword evidence="1" id="KW-1133">Transmembrane helix</keyword>
<feature type="transmembrane region" description="Helical" evidence="1">
    <location>
        <begin position="104"/>
        <end position="124"/>
    </location>
</feature>
<sequence length="137" mass="15120">MQLLEEVYNSHFKQFFMLNFKENKKVFWVLLVFVQVFLAFPVFAQFSDATPVTLENILDVIETIAQFMLFAGAFIAVIFIVYGGIKWMSAKGDTTKVADARKTIINGLIGAMIVLGIGTIFSTAEHIVGALSGGFGL</sequence>
<dbReference type="Proteomes" id="UP000228496">
    <property type="component" value="Unassembled WGS sequence"/>
</dbReference>
<reference evidence="2 3" key="1">
    <citation type="submission" date="2017-09" db="EMBL/GenBank/DDBJ databases">
        <title>Depth-based differentiation of microbial function through sediment-hosted aquifers and enrichment of novel symbionts in the deep terrestrial subsurface.</title>
        <authorList>
            <person name="Probst A.J."/>
            <person name="Ladd B."/>
            <person name="Jarett J.K."/>
            <person name="Geller-Mcgrath D.E."/>
            <person name="Sieber C.M."/>
            <person name="Emerson J.B."/>
            <person name="Anantharaman K."/>
            <person name="Thomas B.C."/>
            <person name="Malmstrom R."/>
            <person name="Stieglmeier M."/>
            <person name="Klingl A."/>
            <person name="Woyke T."/>
            <person name="Ryan C.M."/>
            <person name="Banfield J.F."/>
        </authorList>
    </citation>
    <scope>NUCLEOTIDE SEQUENCE [LARGE SCALE GENOMIC DNA]</scope>
    <source>
        <strain evidence="2">CG10_big_fil_rev_8_21_14_0_10_36_16</strain>
    </source>
</reference>
<protein>
    <submittedName>
        <fullName evidence="2">Uncharacterized protein</fullName>
    </submittedName>
</protein>
<accession>A0A2J0Q922</accession>
<dbReference type="AlphaFoldDB" id="A0A2J0Q922"/>
<dbReference type="Pfam" id="PF04956">
    <property type="entry name" value="TrbC"/>
    <property type="match status" value="1"/>
</dbReference>
<proteinExistence type="predicted"/>
<evidence type="ECO:0000256" key="1">
    <source>
        <dbReference type="SAM" id="Phobius"/>
    </source>
</evidence>
<evidence type="ECO:0000313" key="3">
    <source>
        <dbReference type="Proteomes" id="UP000228496"/>
    </source>
</evidence>
<comment type="caution">
    <text evidence="2">The sequence shown here is derived from an EMBL/GenBank/DDBJ whole genome shotgun (WGS) entry which is preliminary data.</text>
</comment>
<organism evidence="2 3">
    <name type="scientific">Candidatus Yanofskybacteria bacterium CG10_big_fil_rev_8_21_14_0_10_36_16</name>
    <dbReference type="NCBI Taxonomy" id="1975096"/>
    <lineage>
        <taxon>Bacteria</taxon>
        <taxon>Candidatus Yanofskyibacteriota</taxon>
    </lineage>
</organism>
<dbReference type="InterPro" id="IPR007039">
    <property type="entry name" value="TrbC/VirB2"/>
</dbReference>
<feature type="transmembrane region" description="Helical" evidence="1">
    <location>
        <begin position="64"/>
        <end position="83"/>
    </location>
</feature>
<gene>
    <name evidence="2" type="ORF">COV29_04190</name>
</gene>